<name>A0A1W0E4G8_9MICR</name>
<accession>A0A1W0E4G8</accession>
<dbReference type="VEuPathDB" id="MicrosporidiaDB:EHP00_1172"/>
<evidence type="ECO:0008006" key="4">
    <source>
        <dbReference type="Google" id="ProtNLM"/>
    </source>
</evidence>
<proteinExistence type="predicted"/>
<dbReference type="EMBL" id="MNPJ01000022">
    <property type="protein sequence ID" value="OQS54102.1"/>
    <property type="molecule type" value="Genomic_DNA"/>
</dbReference>
<gene>
    <name evidence="2" type="ORF">EHP00_1172</name>
</gene>
<comment type="caution">
    <text evidence="2">The sequence shown here is derived from an EMBL/GenBank/DDBJ whole genome shotgun (WGS) entry which is preliminary data.</text>
</comment>
<feature type="region of interest" description="Disordered" evidence="1">
    <location>
        <begin position="144"/>
        <end position="194"/>
    </location>
</feature>
<evidence type="ECO:0000313" key="2">
    <source>
        <dbReference type="EMBL" id="OQS54102.1"/>
    </source>
</evidence>
<feature type="compositionally biased region" description="Low complexity" evidence="1">
    <location>
        <begin position="156"/>
        <end position="194"/>
    </location>
</feature>
<feature type="compositionally biased region" description="Polar residues" evidence="1">
    <location>
        <begin position="144"/>
        <end position="155"/>
    </location>
</feature>
<reference evidence="2 3" key="1">
    <citation type="journal article" date="2017" name="Environ. Microbiol.">
        <title>Decay of the glycolytic pathway and adaptation to intranuclear parasitism within Enterocytozoonidae microsporidia.</title>
        <authorList>
            <person name="Wiredu Boakye D."/>
            <person name="Jaroenlak P."/>
            <person name="Prachumwat A."/>
            <person name="Williams T.A."/>
            <person name="Bateman K.S."/>
            <person name="Itsathitphaisarn O."/>
            <person name="Sritunyalucksana K."/>
            <person name="Paszkiewicz K.H."/>
            <person name="Moore K.A."/>
            <person name="Stentiford G.D."/>
            <person name="Williams B.A."/>
        </authorList>
    </citation>
    <scope>NUCLEOTIDE SEQUENCE [LARGE SCALE GENOMIC DNA]</scope>
    <source>
        <strain evidence="2 3">TH1</strain>
    </source>
</reference>
<sequence>MFQQILSLILHVNNAYAFYLQEYSSRNYFTIDESGASITDSMAQASDVKLIQPSGKSSLFVMISLGTMSVTAEGNSLKAAKEDTTSAKQVFSFVLTNKGTFVLKHSDQCVIKNDDNKSLTLGDCQGDKVVEFLRTNQASTNLSSPSYVSGGSVTRTTKTYSSSSSSKSSSSSGHSGSYSSSGTGYTTGKSYSYQ</sequence>
<dbReference type="AlphaFoldDB" id="A0A1W0E4G8"/>
<protein>
    <recommendedName>
        <fullName evidence="4">Ricin B lectin domain-containing protein</fullName>
    </recommendedName>
</protein>
<evidence type="ECO:0000313" key="3">
    <source>
        <dbReference type="Proteomes" id="UP000192758"/>
    </source>
</evidence>
<keyword evidence="3" id="KW-1185">Reference proteome</keyword>
<evidence type="ECO:0000256" key="1">
    <source>
        <dbReference type="SAM" id="MobiDB-lite"/>
    </source>
</evidence>
<organism evidence="2 3">
    <name type="scientific">Ecytonucleospora hepatopenaei</name>
    <dbReference type="NCBI Taxonomy" id="646526"/>
    <lineage>
        <taxon>Eukaryota</taxon>
        <taxon>Fungi</taxon>
        <taxon>Fungi incertae sedis</taxon>
        <taxon>Microsporidia</taxon>
        <taxon>Enterocytozoonidae</taxon>
        <taxon>Ecytonucleospora</taxon>
    </lineage>
</organism>
<dbReference type="Proteomes" id="UP000192758">
    <property type="component" value="Unassembled WGS sequence"/>
</dbReference>